<dbReference type="AlphaFoldDB" id="A0AAD1TJY3"/>
<feature type="region of interest" description="Disordered" evidence="1">
    <location>
        <begin position="130"/>
        <end position="159"/>
    </location>
</feature>
<proteinExistence type="predicted"/>
<dbReference type="Proteomes" id="UP001295444">
    <property type="component" value="Chromosome 13"/>
</dbReference>
<accession>A0AAD1TJY3</accession>
<name>A0AAD1TJY3_PELCU</name>
<feature type="compositionally biased region" description="Polar residues" evidence="1">
    <location>
        <begin position="10"/>
        <end position="24"/>
    </location>
</feature>
<keyword evidence="3" id="KW-1185">Reference proteome</keyword>
<reference evidence="2" key="1">
    <citation type="submission" date="2022-03" db="EMBL/GenBank/DDBJ databases">
        <authorList>
            <person name="Alioto T."/>
            <person name="Alioto T."/>
            <person name="Gomez Garrido J."/>
        </authorList>
    </citation>
    <scope>NUCLEOTIDE SEQUENCE</scope>
</reference>
<organism evidence="2 3">
    <name type="scientific">Pelobates cultripes</name>
    <name type="common">Western spadefoot toad</name>
    <dbReference type="NCBI Taxonomy" id="61616"/>
    <lineage>
        <taxon>Eukaryota</taxon>
        <taxon>Metazoa</taxon>
        <taxon>Chordata</taxon>
        <taxon>Craniata</taxon>
        <taxon>Vertebrata</taxon>
        <taxon>Euteleostomi</taxon>
        <taxon>Amphibia</taxon>
        <taxon>Batrachia</taxon>
        <taxon>Anura</taxon>
        <taxon>Pelobatoidea</taxon>
        <taxon>Pelobatidae</taxon>
        <taxon>Pelobates</taxon>
    </lineage>
</organism>
<evidence type="ECO:0000313" key="3">
    <source>
        <dbReference type="Proteomes" id="UP001295444"/>
    </source>
</evidence>
<evidence type="ECO:0000313" key="2">
    <source>
        <dbReference type="EMBL" id="CAH2327907.1"/>
    </source>
</evidence>
<protein>
    <submittedName>
        <fullName evidence="2">Uncharacterized protein</fullName>
    </submittedName>
</protein>
<evidence type="ECO:0000256" key="1">
    <source>
        <dbReference type="SAM" id="MobiDB-lite"/>
    </source>
</evidence>
<sequence length="159" mass="17241">MEAGDETEAPRQQSLTHVAQNTTDGRGRRSPRPELFDSPNHSASAPQDFSPHPRNGGVDPGPPQGGPPDILGTGGEATESVGTSSEPPSMADAMWHPNSAEKQTNLMTRLNRIFNQFWRTLENKMLHTTPEQTKAHSPSQQTACPQQTPTALAKGPKWL</sequence>
<dbReference type="EMBL" id="OW240924">
    <property type="protein sequence ID" value="CAH2327907.1"/>
    <property type="molecule type" value="Genomic_DNA"/>
</dbReference>
<gene>
    <name evidence="2" type="ORF">PECUL_23A007739</name>
</gene>
<feature type="compositionally biased region" description="Low complexity" evidence="1">
    <location>
        <begin position="138"/>
        <end position="153"/>
    </location>
</feature>
<feature type="region of interest" description="Disordered" evidence="1">
    <location>
        <begin position="1"/>
        <end position="101"/>
    </location>
</feature>
<feature type="compositionally biased region" description="Basic and acidic residues" evidence="1">
    <location>
        <begin position="25"/>
        <end position="35"/>
    </location>
</feature>